<dbReference type="EC" id="2.4.-.-" evidence="3"/>
<dbReference type="PANTHER" id="PTHR12526:SF627">
    <property type="entry name" value="D-RHAMNOSYLTRANSFERASE WBPZ"/>
    <property type="match status" value="1"/>
</dbReference>
<sequence>MIPNPEILHCYRTFYPESQGGVEQVILEIAQKTDKCGVLTLANSPLRLKLNEQFPVTAKRRWFSIASCCVGPGLFRALYRSKAKLLHFHFPWPFGDLSYFLAGRSRPLVVTYHSDIVRQRVLGTLYRPLMHWFLGRADRIVATSYNYLETSPVLAAYRDKVKVIPLGVSEQGYPEPLENALVDVEMQYGKDFMLFVGVLRYYKGLEYLIRAAVNQPYRVVIAGKGPEAKRLKSLVDKLGASNIYFSGFVSDEQKVALMKLCRAVVFPSHLRSEAFGVTLIEGLMNSKPLISCEIGTGTSFVNQDGETGHVVKPADHLALRKAMNGLWSDPVKAGEMGRAGRCRYERLFTADKMVAAYHQLYREVLLVRGLVD</sequence>
<organism evidence="3 4">
    <name type="scientific">Microbulbifer okhotskensis</name>
    <dbReference type="NCBI Taxonomy" id="2926617"/>
    <lineage>
        <taxon>Bacteria</taxon>
        <taxon>Pseudomonadati</taxon>
        <taxon>Pseudomonadota</taxon>
        <taxon>Gammaproteobacteria</taxon>
        <taxon>Cellvibrionales</taxon>
        <taxon>Microbulbiferaceae</taxon>
        <taxon>Microbulbifer</taxon>
    </lineage>
</organism>
<accession>A0A9X2EJS4</accession>
<keyword evidence="3" id="KW-0808">Transferase</keyword>
<dbReference type="InterPro" id="IPR028098">
    <property type="entry name" value="Glyco_trans_4-like_N"/>
</dbReference>
<feature type="domain" description="Glycosyl transferase family 1" evidence="1">
    <location>
        <begin position="189"/>
        <end position="341"/>
    </location>
</feature>
<protein>
    <submittedName>
        <fullName evidence="3">Glycosyltransferase</fullName>
        <ecNumber evidence="3">2.4.-.-</ecNumber>
    </submittedName>
</protein>
<reference evidence="3" key="1">
    <citation type="journal article" date="2022" name="Arch. Microbiol.">
        <title>Microbulbifer okhotskensis sp. nov., isolated from a deep bottom sediment of the Okhotsk Sea.</title>
        <authorList>
            <person name="Romanenko L."/>
            <person name="Kurilenko V."/>
            <person name="Otstavnykh N."/>
            <person name="Velansky P."/>
            <person name="Isaeva M."/>
            <person name="Mikhailov V."/>
        </authorList>
    </citation>
    <scope>NUCLEOTIDE SEQUENCE</scope>
    <source>
        <strain evidence="3">OS29</strain>
    </source>
</reference>
<comment type="caution">
    <text evidence="3">The sequence shown here is derived from an EMBL/GenBank/DDBJ whole genome shotgun (WGS) entry which is preliminary data.</text>
</comment>
<evidence type="ECO:0000259" key="1">
    <source>
        <dbReference type="Pfam" id="PF00534"/>
    </source>
</evidence>
<proteinExistence type="predicted"/>
<dbReference type="Gene3D" id="3.40.50.2000">
    <property type="entry name" value="Glycogen Phosphorylase B"/>
    <property type="match status" value="2"/>
</dbReference>
<gene>
    <name evidence="3" type="ORF">MO867_04240</name>
</gene>
<feature type="domain" description="Glycosyltransferase subfamily 4-like N-terminal" evidence="2">
    <location>
        <begin position="20"/>
        <end position="169"/>
    </location>
</feature>
<evidence type="ECO:0000259" key="2">
    <source>
        <dbReference type="Pfam" id="PF13439"/>
    </source>
</evidence>
<dbReference type="Proteomes" id="UP001139028">
    <property type="component" value="Unassembled WGS sequence"/>
</dbReference>
<dbReference type="EMBL" id="JALBWM010000010">
    <property type="protein sequence ID" value="MCO1333544.1"/>
    <property type="molecule type" value="Genomic_DNA"/>
</dbReference>
<dbReference type="GO" id="GO:1901135">
    <property type="term" value="P:carbohydrate derivative metabolic process"/>
    <property type="evidence" value="ECO:0007669"/>
    <property type="project" value="UniProtKB-ARBA"/>
</dbReference>
<keyword evidence="3" id="KW-0328">Glycosyltransferase</keyword>
<dbReference type="PANTHER" id="PTHR12526">
    <property type="entry name" value="GLYCOSYLTRANSFERASE"/>
    <property type="match status" value="1"/>
</dbReference>
<dbReference type="Pfam" id="PF13439">
    <property type="entry name" value="Glyco_transf_4"/>
    <property type="match status" value="1"/>
</dbReference>
<evidence type="ECO:0000313" key="4">
    <source>
        <dbReference type="Proteomes" id="UP001139028"/>
    </source>
</evidence>
<name>A0A9X2EJS4_9GAMM</name>
<dbReference type="Pfam" id="PF00534">
    <property type="entry name" value="Glycos_transf_1"/>
    <property type="match status" value="1"/>
</dbReference>
<evidence type="ECO:0000313" key="3">
    <source>
        <dbReference type="EMBL" id="MCO1333544.1"/>
    </source>
</evidence>
<dbReference type="InterPro" id="IPR001296">
    <property type="entry name" value="Glyco_trans_1"/>
</dbReference>
<dbReference type="AlphaFoldDB" id="A0A9X2EJS4"/>
<dbReference type="SUPFAM" id="SSF53756">
    <property type="entry name" value="UDP-Glycosyltransferase/glycogen phosphorylase"/>
    <property type="match status" value="1"/>
</dbReference>
<keyword evidence="4" id="KW-1185">Reference proteome</keyword>
<dbReference type="GO" id="GO:0016757">
    <property type="term" value="F:glycosyltransferase activity"/>
    <property type="evidence" value="ECO:0007669"/>
    <property type="project" value="UniProtKB-KW"/>
</dbReference>